<dbReference type="STRING" id="63057.A0A2P5F6A5"/>
<dbReference type="SUPFAM" id="SSF81383">
    <property type="entry name" value="F-box domain"/>
    <property type="match status" value="1"/>
</dbReference>
<dbReference type="InterPro" id="IPR056592">
    <property type="entry name" value="Beta-prop_At3g26010-like"/>
</dbReference>
<dbReference type="AlphaFoldDB" id="A0A2P5F6A5"/>
<dbReference type="OrthoDB" id="674184at2759"/>
<protein>
    <submittedName>
        <fullName evidence="3">F-box domain containing protein</fullName>
    </submittedName>
</protein>
<keyword evidence="4" id="KW-1185">Reference proteome</keyword>
<feature type="domain" description="F-box" evidence="1">
    <location>
        <begin position="7"/>
        <end position="43"/>
    </location>
</feature>
<dbReference type="EMBL" id="JXTC01000059">
    <property type="protein sequence ID" value="PON93299.1"/>
    <property type="molecule type" value="Genomic_DNA"/>
</dbReference>
<dbReference type="Pfam" id="PF12937">
    <property type="entry name" value="F-box-like"/>
    <property type="match status" value="1"/>
</dbReference>
<dbReference type="PANTHER" id="PTHR35546">
    <property type="entry name" value="F-BOX PROTEIN INTERACTION DOMAIN PROTEIN-RELATED"/>
    <property type="match status" value="1"/>
</dbReference>
<feature type="domain" description="F-box protein At3g26010-like beta-propeller" evidence="2">
    <location>
        <begin position="88"/>
        <end position="377"/>
    </location>
</feature>
<gene>
    <name evidence="3" type="ORF">TorRG33x02_108700</name>
</gene>
<reference evidence="4" key="1">
    <citation type="submission" date="2016-06" db="EMBL/GenBank/DDBJ databases">
        <title>Parallel loss of symbiosis genes in relatives of nitrogen-fixing non-legume Parasponia.</title>
        <authorList>
            <person name="Van Velzen R."/>
            <person name="Holmer R."/>
            <person name="Bu F."/>
            <person name="Rutten L."/>
            <person name="Van Zeijl A."/>
            <person name="Liu W."/>
            <person name="Santuari L."/>
            <person name="Cao Q."/>
            <person name="Sharma T."/>
            <person name="Shen D."/>
            <person name="Roswanjaya Y."/>
            <person name="Wardhani T."/>
            <person name="Kalhor M.S."/>
            <person name="Jansen J."/>
            <person name="Van den Hoogen J."/>
            <person name="Gungor B."/>
            <person name="Hartog M."/>
            <person name="Hontelez J."/>
            <person name="Verver J."/>
            <person name="Yang W.-C."/>
            <person name="Schijlen E."/>
            <person name="Repin R."/>
            <person name="Schilthuizen M."/>
            <person name="Schranz E."/>
            <person name="Heidstra R."/>
            <person name="Miyata K."/>
            <person name="Fedorova E."/>
            <person name="Kohlen W."/>
            <person name="Bisseling T."/>
            <person name="Smit S."/>
            <person name="Geurts R."/>
        </authorList>
    </citation>
    <scope>NUCLEOTIDE SEQUENCE [LARGE SCALE GENOMIC DNA]</scope>
    <source>
        <strain evidence="4">cv. RG33-2</strain>
    </source>
</reference>
<proteinExistence type="predicted"/>
<dbReference type="Pfam" id="PF24750">
    <property type="entry name" value="b-prop_At3g26010-like"/>
    <property type="match status" value="1"/>
</dbReference>
<name>A0A2P5F6A5_TREOI</name>
<comment type="caution">
    <text evidence="3">The sequence shown here is derived from an EMBL/GenBank/DDBJ whole genome shotgun (WGS) entry which is preliminary data.</text>
</comment>
<dbReference type="InterPro" id="IPR001810">
    <property type="entry name" value="F-box_dom"/>
</dbReference>
<sequence>MSIVYDNLLQEIFLRLPDKRSLIQCSIVCKHWFSLLSDPQFIRAFHERSPDHPYTIFFGITIGKEFIYELFSENSKILHGGNHRKGNYLDFMPWSTSHVNIRASFEDLLLVSHSWADDYCICNPLTREWVALPRAPKSNYGKCGLMCERKGVGGGDKGLRRSNNINDQYRFKVLLITDCYNKGNDSVFDGAVFCSETGKWSPSVFSFAFRETLLAWTNLICPSDFVTSNGIFYSLLKERMSDRIEGIVAFDPSMDRNTSSEFADPKRCLFIRCSIDFGYRWQEKICFGAVQGRLRLSQVHSVKGDLELNVLELNYGNENGGEWVSVHWVKLQRENANDDHMLVAAFHPNNDNVIFMLRHRRDIYKYKMREKSYEIVGQLPTPYRYMRTGTWTLVHP</sequence>
<evidence type="ECO:0000313" key="3">
    <source>
        <dbReference type="EMBL" id="PON93299.1"/>
    </source>
</evidence>
<organism evidence="3 4">
    <name type="scientific">Trema orientale</name>
    <name type="common">Charcoal tree</name>
    <name type="synonym">Celtis orientalis</name>
    <dbReference type="NCBI Taxonomy" id="63057"/>
    <lineage>
        <taxon>Eukaryota</taxon>
        <taxon>Viridiplantae</taxon>
        <taxon>Streptophyta</taxon>
        <taxon>Embryophyta</taxon>
        <taxon>Tracheophyta</taxon>
        <taxon>Spermatophyta</taxon>
        <taxon>Magnoliopsida</taxon>
        <taxon>eudicotyledons</taxon>
        <taxon>Gunneridae</taxon>
        <taxon>Pentapetalae</taxon>
        <taxon>rosids</taxon>
        <taxon>fabids</taxon>
        <taxon>Rosales</taxon>
        <taxon>Cannabaceae</taxon>
        <taxon>Trema</taxon>
    </lineage>
</organism>
<dbReference type="InterPro" id="IPR036047">
    <property type="entry name" value="F-box-like_dom_sf"/>
</dbReference>
<dbReference type="FunCoup" id="A0A2P5F6A5">
    <property type="interactions" value="213"/>
</dbReference>
<evidence type="ECO:0000313" key="4">
    <source>
        <dbReference type="Proteomes" id="UP000237000"/>
    </source>
</evidence>
<evidence type="ECO:0000259" key="2">
    <source>
        <dbReference type="Pfam" id="PF24750"/>
    </source>
</evidence>
<dbReference type="Proteomes" id="UP000237000">
    <property type="component" value="Unassembled WGS sequence"/>
</dbReference>
<dbReference type="InParanoid" id="A0A2P5F6A5"/>
<evidence type="ECO:0000259" key="1">
    <source>
        <dbReference type="Pfam" id="PF12937"/>
    </source>
</evidence>
<accession>A0A2P5F6A5</accession>
<dbReference type="PANTHER" id="PTHR35546:SF130">
    <property type="entry name" value="EXPRESSED PROTEIN"/>
    <property type="match status" value="1"/>
</dbReference>
<dbReference type="InterPro" id="IPR055290">
    <property type="entry name" value="At3g26010-like"/>
</dbReference>
<dbReference type="Gene3D" id="1.20.1280.50">
    <property type="match status" value="1"/>
</dbReference>